<dbReference type="EMBL" id="AFIG01000001">
    <property type="protein sequence ID" value="EGL55378.1"/>
    <property type="molecule type" value="Genomic_DNA"/>
</dbReference>
<evidence type="ECO:0000313" key="2">
    <source>
        <dbReference type="EMBL" id="EGL55378.1"/>
    </source>
</evidence>
<gene>
    <name evidence="2" type="ORF">MAMP_02372</name>
</gene>
<feature type="chain" id="PRO_5003332343" description="Secreted protein" evidence="1">
    <location>
        <begin position="20"/>
        <end position="109"/>
    </location>
</feature>
<feature type="signal peptide" evidence="1">
    <location>
        <begin position="1"/>
        <end position="19"/>
    </location>
</feature>
<evidence type="ECO:0000313" key="3">
    <source>
        <dbReference type="Proteomes" id="UP000003544"/>
    </source>
</evidence>
<comment type="caution">
    <text evidence="2">The sequence shown here is derived from an EMBL/GenBank/DDBJ whole genome shotgun (WGS) entry which is preliminary data.</text>
</comment>
<proteinExistence type="predicted"/>
<protein>
    <recommendedName>
        <fullName evidence="4">Secreted protein</fullName>
    </recommendedName>
</protein>
<evidence type="ECO:0000256" key="1">
    <source>
        <dbReference type="SAM" id="SignalP"/>
    </source>
</evidence>
<dbReference type="Proteomes" id="UP000003544">
    <property type="component" value="Unassembled WGS sequence"/>
</dbReference>
<name>F5SWD1_9GAMM</name>
<dbReference type="RefSeq" id="WP_007145264.1">
    <property type="nucleotide sequence ID" value="NZ_AFIG01000001.1"/>
</dbReference>
<keyword evidence="3" id="KW-1185">Reference proteome</keyword>
<dbReference type="AlphaFoldDB" id="F5SWD1"/>
<evidence type="ECO:0008006" key="4">
    <source>
        <dbReference type="Google" id="ProtNLM"/>
    </source>
</evidence>
<organism evidence="2 3">
    <name type="scientific">Methylophaga aminisulfidivorans MP</name>
    <dbReference type="NCBI Taxonomy" id="1026882"/>
    <lineage>
        <taxon>Bacteria</taxon>
        <taxon>Pseudomonadati</taxon>
        <taxon>Pseudomonadota</taxon>
        <taxon>Gammaproteobacteria</taxon>
        <taxon>Thiotrichales</taxon>
        <taxon>Piscirickettsiaceae</taxon>
        <taxon>Methylophaga</taxon>
    </lineage>
</organism>
<accession>F5SWD1</accession>
<dbReference type="STRING" id="1026882.MAMP_02372"/>
<sequence length="109" mass="12507">MKYVYCLIMLCLTSSLATADDLERNTITSCAYQAGTAYEIQKIRQTEGDDWTTFENIIKSIYKDTQGRDDLLAIGRRVYIYPVETSVDKVHEELFQACVKRQQGTEPLI</sequence>
<reference evidence="2 3" key="1">
    <citation type="journal article" date="2011" name="J. Bacteriol.">
        <title>Draft genome sequence of Methylophaga aminisulfidivorans MP T.</title>
        <authorList>
            <person name="Han G.H."/>
            <person name="Kim W."/>
            <person name="Chun J."/>
            <person name="Kim S.W."/>
        </authorList>
    </citation>
    <scope>NUCLEOTIDE SEQUENCE [LARGE SCALE GENOMIC DNA]</scope>
    <source>
        <strain evidence="3">MP(T)</strain>
    </source>
</reference>
<keyword evidence="1" id="KW-0732">Signal</keyword>